<keyword evidence="5" id="KW-0503">Monooxygenase</keyword>
<feature type="domain" description="FAD-binding" evidence="6">
    <location>
        <begin position="5"/>
        <end position="347"/>
    </location>
</feature>
<dbReference type="InterPro" id="IPR002938">
    <property type="entry name" value="FAD-bd"/>
</dbReference>
<dbReference type="PANTHER" id="PTHR13789:SF318">
    <property type="entry name" value="GERANYLGERANYL DIPHOSPHATE REDUCTASE"/>
    <property type="match status" value="1"/>
</dbReference>
<comment type="cofactor">
    <cofactor evidence="1">
        <name>FAD</name>
        <dbReference type="ChEBI" id="CHEBI:57692"/>
    </cofactor>
</comment>
<dbReference type="Gene3D" id="3.50.50.60">
    <property type="entry name" value="FAD/NAD(P)-binding domain"/>
    <property type="match status" value="1"/>
</dbReference>
<keyword evidence="2" id="KW-0285">Flavoprotein</keyword>
<keyword evidence="3" id="KW-0274">FAD</keyword>
<gene>
    <name evidence="7" type="ORF">GGE06_000265</name>
</gene>
<comment type="caution">
    <text evidence="7">The sequence shown here is derived from an EMBL/GenBank/DDBJ whole genome shotgun (WGS) entry which is preliminary data.</text>
</comment>
<dbReference type="Proteomes" id="UP000582643">
    <property type="component" value="Unassembled WGS sequence"/>
</dbReference>
<dbReference type="PANTHER" id="PTHR13789">
    <property type="entry name" value="MONOOXYGENASE"/>
    <property type="match status" value="1"/>
</dbReference>
<evidence type="ECO:0000256" key="2">
    <source>
        <dbReference type="ARBA" id="ARBA00022630"/>
    </source>
</evidence>
<dbReference type="PRINTS" id="PR00420">
    <property type="entry name" value="RNGMNOXGNASE"/>
</dbReference>
<sequence>MTTSMRVLVVGAGVGGLAAALGIAARGHRVTVLERREEIVEPGVGTQLSPNAFHALDRLGVGSAVRERSSFIEELRFMDATTGERVAGMPLTGGYRKRFGNPYAVLDRRALHQVLLDACRAADGIDLLTGRSVAWYEQTDDEITAVTDSGRRFTGDALIGADGLRSAVRRRLVGDGEPQVSGHTIYHSVLPLADVPEDLHPDGATVWAGPGWHVVHFVHRAGGAAFLNLAGTRDHGTAEAVVGLPLEKSHVLAQFPELTDAARRLLARGEEWKTWVLTDRDPVADWTDGRAALLGTAAHPMLPYAVQGLSMTLEDAAVLGAVLDGDARDVAARLKTYNALRRDRTARTQLVARELGDRLYHPAGPEATARNTMLSSLTVDELYDKVSWLHGAPDFTGGDGR</sequence>
<keyword evidence="4 7" id="KW-0560">Oxidoreductase</keyword>
<dbReference type="Pfam" id="PF01494">
    <property type="entry name" value="FAD_binding_3"/>
    <property type="match status" value="1"/>
</dbReference>
<evidence type="ECO:0000256" key="4">
    <source>
        <dbReference type="ARBA" id="ARBA00023002"/>
    </source>
</evidence>
<dbReference type="SUPFAM" id="SSF51905">
    <property type="entry name" value="FAD/NAD(P)-binding domain"/>
    <property type="match status" value="1"/>
</dbReference>
<protein>
    <submittedName>
        <fullName evidence="7">Salicylate hydroxylase</fullName>
        <ecNumber evidence="7">1.14.13.1</ecNumber>
    </submittedName>
</protein>
<evidence type="ECO:0000313" key="7">
    <source>
        <dbReference type="EMBL" id="MBB4979377.1"/>
    </source>
</evidence>
<evidence type="ECO:0000256" key="1">
    <source>
        <dbReference type="ARBA" id="ARBA00001974"/>
    </source>
</evidence>
<accession>A0A7W7TVL8</accession>
<evidence type="ECO:0000256" key="5">
    <source>
        <dbReference type="ARBA" id="ARBA00023033"/>
    </source>
</evidence>
<dbReference type="InterPro" id="IPR036188">
    <property type="entry name" value="FAD/NAD-bd_sf"/>
</dbReference>
<keyword evidence="8" id="KW-1185">Reference proteome</keyword>
<dbReference type="GO" id="GO:0071949">
    <property type="term" value="F:FAD binding"/>
    <property type="evidence" value="ECO:0007669"/>
    <property type="project" value="InterPro"/>
</dbReference>
<evidence type="ECO:0000256" key="3">
    <source>
        <dbReference type="ARBA" id="ARBA00022827"/>
    </source>
</evidence>
<dbReference type="InterPro" id="IPR050493">
    <property type="entry name" value="FAD-dep_Monooxygenase_BioMet"/>
</dbReference>
<proteinExistence type="predicted"/>
<evidence type="ECO:0000259" key="6">
    <source>
        <dbReference type="Pfam" id="PF01494"/>
    </source>
</evidence>
<organism evidence="7 8">
    <name type="scientific">Streptomyces nymphaeiformis</name>
    <dbReference type="NCBI Taxonomy" id="2663842"/>
    <lineage>
        <taxon>Bacteria</taxon>
        <taxon>Bacillati</taxon>
        <taxon>Actinomycetota</taxon>
        <taxon>Actinomycetes</taxon>
        <taxon>Kitasatosporales</taxon>
        <taxon>Streptomycetaceae</taxon>
        <taxon>Streptomyces</taxon>
    </lineage>
</organism>
<evidence type="ECO:0000313" key="8">
    <source>
        <dbReference type="Proteomes" id="UP000582643"/>
    </source>
</evidence>
<dbReference type="GO" id="GO:0018658">
    <property type="term" value="F:salicylate 1-monooxygenase activity"/>
    <property type="evidence" value="ECO:0007669"/>
    <property type="project" value="UniProtKB-EC"/>
</dbReference>
<reference evidence="7 8" key="1">
    <citation type="submission" date="2020-08" db="EMBL/GenBank/DDBJ databases">
        <title>Genomic Encyclopedia of Type Strains, Phase III (KMG-III): the genomes of soil and plant-associated and newly described type strains.</title>
        <authorList>
            <person name="Whitman W."/>
        </authorList>
    </citation>
    <scope>NUCLEOTIDE SEQUENCE [LARGE SCALE GENOMIC DNA]</scope>
    <source>
        <strain evidence="7 8">SFB5A</strain>
    </source>
</reference>
<dbReference type="AlphaFoldDB" id="A0A7W7TVL8"/>
<dbReference type="EMBL" id="JACHJY010000001">
    <property type="protein sequence ID" value="MBB4979377.1"/>
    <property type="molecule type" value="Genomic_DNA"/>
</dbReference>
<dbReference type="EC" id="1.14.13.1" evidence="7"/>
<name>A0A7W7TVL8_9ACTN</name>